<dbReference type="KEGG" id="cmr:Cycma_0227"/>
<evidence type="ECO:0000313" key="2">
    <source>
        <dbReference type="Proteomes" id="UP000001635"/>
    </source>
</evidence>
<organism evidence="1 2">
    <name type="scientific">Cyclobacterium marinum (strain ATCC 25205 / DSM 745 / LMG 13164 / NCIMB 1802)</name>
    <name type="common">Flectobacillus marinus</name>
    <dbReference type="NCBI Taxonomy" id="880070"/>
    <lineage>
        <taxon>Bacteria</taxon>
        <taxon>Pseudomonadati</taxon>
        <taxon>Bacteroidota</taxon>
        <taxon>Cytophagia</taxon>
        <taxon>Cytophagales</taxon>
        <taxon>Cyclobacteriaceae</taxon>
        <taxon>Cyclobacterium</taxon>
    </lineage>
</organism>
<protein>
    <submittedName>
        <fullName evidence="1">Uncharacterized protein</fullName>
    </submittedName>
</protein>
<dbReference type="STRING" id="880070.Cycma_0227"/>
<evidence type="ECO:0000313" key="1">
    <source>
        <dbReference type="EMBL" id="AEL24009.1"/>
    </source>
</evidence>
<keyword evidence="2" id="KW-1185">Reference proteome</keyword>
<accession>G0J368</accession>
<dbReference type="HOGENOM" id="CLU_1110814_0_0_10"/>
<dbReference type="AlphaFoldDB" id="G0J368"/>
<gene>
    <name evidence="1" type="ordered locus">Cycma_0227</name>
</gene>
<dbReference type="OrthoDB" id="879730at2"/>
<dbReference type="RefSeq" id="WP_014018308.1">
    <property type="nucleotide sequence ID" value="NC_015914.1"/>
</dbReference>
<dbReference type="EMBL" id="CP002955">
    <property type="protein sequence ID" value="AEL24009.1"/>
    <property type="molecule type" value="Genomic_DNA"/>
</dbReference>
<proteinExistence type="predicted"/>
<sequence length="274" mass="32053">MHQAQIRNKIYQLPSRWDELTADQVVKAAYLSSQKLDAVSLAKLMFLVLTRSLPWWKRYRLQFFYFFQANTAEKGDLIFLTRSFAEFTDFTSQKLKKIYLNSVPKKTLYGPNKALANCTLWEYIKAEQYYMKYIETKDEKWMNQLIAVLYRQALPDFNPELHEDIRVPLIDSTILPRSVQVARLPLPHRIAILMWFDGCRSFIIKSFPAIFKKDETKSQPTIGKQKSAQWLDMITSLSANMAQFRDIANTNISIALTDISFRIRQQAKSTKNAK</sequence>
<name>G0J368_CYCMS</name>
<reference evidence="2" key="1">
    <citation type="submission" date="2011-07" db="EMBL/GenBank/DDBJ databases">
        <title>The complete genome of Cyclobacterium marinum DSM 745.</title>
        <authorList>
            <person name="Lucas S."/>
            <person name="Han J."/>
            <person name="Lapidus A."/>
            <person name="Bruce D."/>
            <person name="Goodwin L."/>
            <person name="Pitluck S."/>
            <person name="Peters L."/>
            <person name="Kyrpides N."/>
            <person name="Mavromatis K."/>
            <person name="Ivanova N."/>
            <person name="Ovchinnikova G."/>
            <person name="Chertkov O."/>
            <person name="Detter J.C."/>
            <person name="Tapia R."/>
            <person name="Han C."/>
            <person name="Land M."/>
            <person name="Hauser L."/>
            <person name="Markowitz V."/>
            <person name="Cheng J.-F."/>
            <person name="Hugenholtz P."/>
            <person name="Woyke T."/>
            <person name="Wu D."/>
            <person name="Tindall B."/>
            <person name="Schuetze A."/>
            <person name="Brambilla E."/>
            <person name="Klenk H.-P."/>
            <person name="Eisen J.A."/>
        </authorList>
    </citation>
    <scope>NUCLEOTIDE SEQUENCE [LARGE SCALE GENOMIC DNA]</scope>
    <source>
        <strain evidence="2">ATCC 25205 / DSM 745 / LMG 13164 / NCIMB 1802</strain>
    </source>
</reference>
<dbReference type="Proteomes" id="UP000001635">
    <property type="component" value="Chromosome"/>
</dbReference>